<comment type="caution">
    <text evidence="2">The sequence shown here is derived from an EMBL/GenBank/DDBJ whole genome shotgun (WGS) entry which is preliminary data.</text>
</comment>
<reference evidence="2 3" key="1">
    <citation type="submission" date="2018-10" db="EMBL/GenBank/DDBJ databases">
        <title>Draft genome of Mycobacterium hodleri strain B.</title>
        <authorList>
            <person name="Amande T.J."/>
            <person name="Mcgenity T.J."/>
        </authorList>
    </citation>
    <scope>NUCLEOTIDE SEQUENCE [LARGE SCALE GENOMIC DNA]</scope>
    <source>
        <strain evidence="2 3">B</strain>
    </source>
</reference>
<sequence>MRTQSLGWATDLAVLELAGSAVEEHADHLVVRSPSNPDFHWGNCIFVTDPAAVDDADRWVDVFRGSFSDADWTAIGLARMPVYRTAWERHGLALELDDVLATTHPPRQTAPPVGYAVRELVGEDWEQLVAREMAVNEETAQYDAVAHERFARARIESQRALVDRGAAHFVGAFVGGRLVAELGIVDCGGTARYQNVGTAPEHRGRGVASHLIGVAATWAGSRGCSQWVIVTEATNPAGRVYRRAGFELVEPIVQTYRAPHR</sequence>
<dbReference type="PROSITE" id="PS51186">
    <property type="entry name" value="GNAT"/>
    <property type="match status" value="1"/>
</dbReference>
<dbReference type="Proteomes" id="UP000315759">
    <property type="component" value="Unassembled WGS sequence"/>
</dbReference>
<dbReference type="Pfam" id="PF00583">
    <property type="entry name" value="Acetyltransf_1"/>
    <property type="match status" value="1"/>
</dbReference>
<accession>A0A544VRP5</accession>
<dbReference type="EMBL" id="VIFX01000064">
    <property type="protein sequence ID" value="TQR82651.1"/>
    <property type="molecule type" value="Genomic_DNA"/>
</dbReference>
<evidence type="ECO:0000259" key="1">
    <source>
        <dbReference type="PROSITE" id="PS51186"/>
    </source>
</evidence>
<dbReference type="SUPFAM" id="SSF55729">
    <property type="entry name" value="Acyl-CoA N-acyltransferases (Nat)"/>
    <property type="match status" value="1"/>
</dbReference>
<proteinExistence type="predicted"/>
<organism evidence="2 3">
    <name type="scientific">Mycolicibacterium hodleri</name>
    <dbReference type="NCBI Taxonomy" id="49897"/>
    <lineage>
        <taxon>Bacteria</taxon>
        <taxon>Bacillati</taxon>
        <taxon>Actinomycetota</taxon>
        <taxon>Actinomycetes</taxon>
        <taxon>Mycobacteriales</taxon>
        <taxon>Mycobacteriaceae</taxon>
        <taxon>Mycolicibacterium</taxon>
    </lineage>
</organism>
<dbReference type="RefSeq" id="WP_142555755.1">
    <property type="nucleotide sequence ID" value="NZ_VIFX01000064.1"/>
</dbReference>
<gene>
    <name evidence="2" type="ORF">D8S82_30920</name>
</gene>
<dbReference type="GO" id="GO:0016747">
    <property type="term" value="F:acyltransferase activity, transferring groups other than amino-acyl groups"/>
    <property type="evidence" value="ECO:0007669"/>
    <property type="project" value="InterPro"/>
</dbReference>
<dbReference type="Gene3D" id="3.40.630.30">
    <property type="match status" value="1"/>
</dbReference>
<dbReference type="AlphaFoldDB" id="A0A544VRP5"/>
<keyword evidence="2" id="KW-0808">Transferase</keyword>
<dbReference type="CDD" id="cd04301">
    <property type="entry name" value="NAT_SF"/>
    <property type="match status" value="1"/>
</dbReference>
<dbReference type="InterPro" id="IPR000182">
    <property type="entry name" value="GNAT_dom"/>
</dbReference>
<name>A0A544VRP5_9MYCO</name>
<feature type="domain" description="N-acetyltransferase" evidence="1">
    <location>
        <begin position="115"/>
        <end position="261"/>
    </location>
</feature>
<evidence type="ECO:0000313" key="2">
    <source>
        <dbReference type="EMBL" id="TQR82651.1"/>
    </source>
</evidence>
<protein>
    <submittedName>
        <fullName evidence="2">GNAT family N-acetyltransferase</fullName>
    </submittedName>
</protein>
<dbReference type="InterPro" id="IPR016181">
    <property type="entry name" value="Acyl_CoA_acyltransferase"/>
</dbReference>
<keyword evidence="3" id="KW-1185">Reference proteome</keyword>
<evidence type="ECO:0000313" key="3">
    <source>
        <dbReference type="Proteomes" id="UP000315759"/>
    </source>
</evidence>